<protein>
    <submittedName>
        <fullName evidence="2">Uncharacterized protein</fullName>
    </submittedName>
</protein>
<dbReference type="Proteomes" id="UP000540989">
    <property type="component" value="Unassembled WGS sequence"/>
</dbReference>
<sequence length="189" mass="21777">MVILDPAQTVTATWSALTFLLGLASKGIVDSFLRRRDDAHKLLLDKRIQLLEQQLSQFYWPIYLHLQKDNLIWEKVQQRDQDPDSPRSRLSLKIEQEVILPNHKDALAVIEANLHLAGNAPIVEKSLRFVRHVKVYEMLRAAGIKDDPIAHGEPYPKDYFPAIEQQVNALQAEYDRLIVRLRPADPKSK</sequence>
<proteinExistence type="predicted"/>
<keyword evidence="1" id="KW-1133">Transmembrane helix</keyword>
<organism evidence="2 3">
    <name type="scientific">Granulicella aggregans</name>
    <dbReference type="NCBI Taxonomy" id="474949"/>
    <lineage>
        <taxon>Bacteria</taxon>
        <taxon>Pseudomonadati</taxon>
        <taxon>Acidobacteriota</taxon>
        <taxon>Terriglobia</taxon>
        <taxon>Terriglobales</taxon>
        <taxon>Acidobacteriaceae</taxon>
        <taxon>Granulicella</taxon>
    </lineage>
</organism>
<keyword evidence="3" id="KW-1185">Reference proteome</keyword>
<reference evidence="2 3" key="1">
    <citation type="submission" date="2020-08" db="EMBL/GenBank/DDBJ databases">
        <title>Genomic Encyclopedia of Type Strains, Phase IV (KMG-V): Genome sequencing to study the core and pangenomes of soil and plant-associated prokaryotes.</title>
        <authorList>
            <person name="Whitman W."/>
        </authorList>
    </citation>
    <scope>NUCLEOTIDE SEQUENCE [LARGE SCALE GENOMIC DNA]</scope>
    <source>
        <strain evidence="2 3">M8UP14</strain>
    </source>
</reference>
<feature type="transmembrane region" description="Helical" evidence="1">
    <location>
        <begin position="12"/>
        <end position="33"/>
    </location>
</feature>
<keyword evidence="1" id="KW-0812">Transmembrane</keyword>
<evidence type="ECO:0000313" key="3">
    <source>
        <dbReference type="Proteomes" id="UP000540989"/>
    </source>
</evidence>
<dbReference type="RefSeq" id="WP_184216859.1">
    <property type="nucleotide sequence ID" value="NZ_JACHIP010000003.1"/>
</dbReference>
<dbReference type="EMBL" id="JACHIP010000003">
    <property type="protein sequence ID" value="MBB5057757.1"/>
    <property type="molecule type" value="Genomic_DNA"/>
</dbReference>
<evidence type="ECO:0000313" key="2">
    <source>
        <dbReference type="EMBL" id="MBB5057757.1"/>
    </source>
</evidence>
<comment type="caution">
    <text evidence="2">The sequence shown here is derived from an EMBL/GenBank/DDBJ whole genome shotgun (WGS) entry which is preliminary data.</text>
</comment>
<gene>
    <name evidence="2" type="ORF">HDF16_002463</name>
</gene>
<accession>A0A7W7ZDD9</accession>
<keyword evidence="1" id="KW-0472">Membrane</keyword>
<name>A0A7W7ZDD9_9BACT</name>
<dbReference type="AlphaFoldDB" id="A0A7W7ZDD9"/>
<evidence type="ECO:0000256" key="1">
    <source>
        <dbReference type="SAM" id="Phobius"/>
    </source>
</evidence>